<proteinExistence type="predicted"/>
<keyword evidence="3 5" id="KW-1133">Transmembrane helix</keyword>
<reference evidence="6 7" key="1">
    <citation type="submission" date="2021-05" db="EMBL/GenBank/DDBJ databases">
        <title>The draft genome of Geobacter chapellei DSM 13688.</title>
        <authorList>
            <person name="Xu Z."/>
            <person name="Masuda Y."/>
            <person name="Itoh H."/>
            <person name="Senoo K."/>
        </authorList>
    </citation>
    <scope>NUCLEOTIDE SEQUENCE [LARGE SCALE GENOMIC DNA]</scope>
    <source>
        <strain evidence="6 7">DSM 13688</strain>
    </source>
</reference>
<evidence type="ECO:0008006" key="8">
    <source>
        <dbReference type="Google" id="ProtNLM"/>
    </source>
</evidence>
<comment type="subcellular location">
    <subcellularLocation>
        <location evidence="1">Membrane</location>
        <topology evidence="1">Multi-pass membrane protein</topology>
    </subcellularLocation>
</comment>
<gene>
    <name evidence="6" type="ORF">KJB30_13185</name>
</gene>
<keyword evidence="7" id="KW-1185">Reference proteome</keyword>
<dbReference type="RefSeq" id="WP_214300042.1">
    <property type="nucleotide sequence ID" value="NZ_JAHDYS010000012.1"/>
</dbReference>
<protein>
    <recommendedName>
        <fullName evidence="8">Rhomboid protein</fullName>
    </recommendedName>
</protein>
<evidence type="ECO:0000256" key="1">
    <source>
        <dbReference type="ARBA" id="ARBA00004141"/>
    </source>
</evidence>
<evidence type="ECO:0000313" key="7">
    <source>
        <dbReference type="Proteomes" id="UP000784128"/>
    </source>
</evidence>
<keyword evidence="4 5" id="KW-0472">Membrane</keyword>
<dbReference type="SUPFAM" id="SSF144091">
    <property type="entry name" value="Rhomboid-like"/>
    <property type="match status" value="1"/>
</dbReference>
<evidence type="ECO:0000256" key="4">
    <source>
        <dbReference type="ARBA" id="ARBA00023136"/>
    </source>
</evidence>
<dbReference type="EMBL" id="JAHDYS010000012">
    <property type="protein sequence ID" value="MBT1072745.1"/>
    <property type="molecule type" value="Genomic_DNA"/>
</dbReference>
<evidence type="ECO:0000313" key="6">
    <source>
        <dbReference type="EMBL" id="MBT1072745.1"/>
    </source>
</evidence>
<organism evidence="6 7">
    <name type="scientific">Pelotalea chapellei</name>
    <dbReference type="NCBI Taxonomy" id="44671"/>
    <lineage>
        <taxon>Bacteria</taxon>
        <taxon>Pseudomonadati</taxon>
        <taxon>Thermodesulfobacteriota</taxon>
        <taxon>Desulfuromonadia</taxon>
        <taxon>Geobacterales</taxon>
        <taxon>Geobacteraceae</taxon>
        <taxon>Pelotalea</taxon>
    </lineage>
</organism>
<feature type="transmembrane region" description="Helical" evidence="5">
    <location>
        <begin position="12"/>
        <end position="30"/>
    </location>
</feature>
<dbReference type="InterPro" id="IPR035952">
    <property type="entry name" value="Rhomboid-like_sf"/>
</dbReference>
<accession>A0ABS5UAR6</accession>
<evidence type="ECO:0000256" key="2">
    <source>
        <dbReference type="ARBA" id="ARBA00022692"/>
    </source>
</evidence>
<name>A0ABS5UAR6_9BACT</name>
<evidence type="ECO:0000256" key="5">
    <source>
        <dbReference type="SAM" id="Phobius"/>
    </source>
</evidence>
<keyword evidence="2 5" id="KW-0812">Transmembrane</keyword>
<comment type="caution">
    <text evidence="6">The sequence shown here is derived from an EMBL/GenBank/DDBJ whole genome shotgun (WGS) entry which is preliminary data.</text>
</comment>
<dbReference type="Proteomes" id="UP000784128">
    <property type="component" value="Unassembled WGS sequence"/>
</dbReference>
<sequence length="124" mass="12439">MLCTSLQANFKTIAFTGLCSAGAVSVTLLVAHPVDIYGGLSGISAGLLSFAALRLISQGSPLSGIAMLGGMLIKVCLERHGLSLSGVGPVWQAHCAGAAAGAMVVAVSRGHYLLIFGKSAGRTP</sequence>
<evidence type="ECO:0000256" key="3">
    <source>
        <dbReference type="ARBA" id="ARBA00022989"/>
    </source>
</evidence>